<proteinExistence type="predicted"/>
<feature type="compositionally biased region" description="Basic and acidic residues" evidence="1">
    <location>
        <begin position="55"/>
        <end position="74"/>
    </location>
</feature>
<dbReference type="AlphaFoldDB" id="Q4RQY1"/>
<evidence type="ECO:0000256" key="1">
    <source>
        <dbReference type="SAM" id="MobiDB-lite"/>
    </source>
</evidence>
<dbReference type="EMBL" id="CAAE01015003">
    <property type="protein sequence ID" value="CAG09201.1"/>
    <property type="molecule type" value="Genomic_DNA"/>
</dbReference>
<protein>
    <submittedName>
        <fullName evidence="2">(spotted green pufferfish) hypothetical protein</fullName>
    </submittedName>
</protein>
<evidence type="ECO:0000313" key="2">
    <source>
        <dbReference type="EMBL" id="CAG09201.1"/>
    </source>
</evidence>
<comment type="caution">
    <text evidence="2">The sequence shown here is derived from an EMBL/GenBank/DDBJ whole genome shotgun (WGS) entry which is preliminary data.</text>
</comment>
<sequence length="74" mass="8086">MAHILLSAALGARLNAENRRRDVVGLSQHGGRQRKEAIRPTGCVPVWDPGGGESEEGHRGAQEEKLENNNRGKF</sequence>
<dbReference type="KEGG" id="tng:GSTEN00030407G001"/>
<organism evidence="2">
    <name type="scientific">Tetraodon nigroviridis</name>
    <name type="common">Spotted green pufferfish</name>
    <name type="synonym">Chelonodon nigroviridis</name>
    <dbReference type="NCBI Taxonomy" id="99883"/>
    <lineage>
        <taxon>Eukaryota</taxon>
        <taxon>Metazoa</taxon>
        <taxon>Chordata</taxon>
        <taxon>Craniata</taxon>
        <taxon>Vertebrata</taxon>
        <taxon>Euteleostomi</taxon>
        <taxon>Actinopterygii</taxon>
        <taxon>Neopterygii</taxon>
        <taxon>Teleostei</taxon>
        <taxon>Neoteleostei</taxon>
        <taxon>Acanthomorphata</taxon>
        <taxon>Eupercaria</taxon>
        <taxon>Tetraodontiformes</taxon>
        <taxon>Tetradontoidea</taxon>
        <taxon>Tetraodontidae</taxon>
        <taxon>Tetraodon</taxon>
    </lineage>
</organism>
<accession>Q4RQY1</accession>
<feature type="region of interest" description="Disordered" evidence="1">
    <location>
        <begin position="17"/>
        <end position="74"/>
    </location>
</feature>
<reference evidence="2" key="2">
    <citation type="submission" date="2004-02" db="EMBL/GenBank/DDBJ databases">
        <authorList>
            <consortium name="Genoscope"/>
            <consortium name="Whitehead Institute Centre for Genome Research"/>
        </authorList>
    </citation>
    <scope>NUCLEOTIDE SEQUENCE</scope>
</reference>
<gene>
    <name evidence="2" type="ORF">GSTENG00030407001</name>
</gene>
<name>Q4RQY1_TETNG</name>
<reference evidence="2" key="1">
    <citation type="journal article" date="2004" name="Nature">
        <title>Genome duplication in the teleost fish Tetraodon nigroviridis reveals the early vertebrate proto-karyotype.</title>
        <authorList>
            <person name="Jaillon O."/>
            <person name="Aury J.-M."/>
            <person name="Brunet F."/>
            <person name="Petit J.-L."/>
            <person name="Stange-Thomann N."/>
            <person name="Mauceli E."/>
            <person name="Bouneau L."/>
            <person name="Fischer C."/>
            <person name="Ozouf-Costaz C."/>
            <person name="Bernot A."/>
            <person name="Nicaud S."/>
            <person name="Jaffe D."/>
            <person name="Fisher S."/>
            <person name="Lutfalla G."/>
            <person name="Dossat C."/>
            <person name="Segurens B."/>
            <person name="Dasilva C."/>
            <person name="Salanoubat M."/>
            <person name="Levy M."/>
            <person name="Boudet N."/>
            <person name="Castellano S."/>
            <person name="Anthouard V."/>
            <person name="Jubin C."/>
            <person name="Castelli V."/>
            <person name="Katinka M."/>
            <person name="Vacherie B."/>
            <person name="Biemont C."/>
            <person name="Skalli Z."/>
            <person name="Cattolico L."/>
            <person name="Poulain J."/>
            <person name="De Berardinis V."/>
            <person name="Cruaud C."/>
            <person name="Duprat S."/>
            <person name="Brottier P."/>
            <person name="Coutanceau J.-P."/>
            <person name="Gouzy J."/>
            <person name="Parra G."/>
            <person name="Lardier G."/>
            <person name="Chapple C."/>
            <person name="McKernan K.J."/>
            <person name="McEwan P."/>
            <person name="Bosak S."/>
            <person name="Kellis M."/>
            <person name="Volff J.-N."/>
            <person name="Guigo R."/>
            <person name="Zody M.C."/>
            <person name="Mesirov J."/>
            <person name="Lindblad-Toh K."/>
            <person name="Birren B."/>
            <person name="Nusbaum C."/>
            <person name="Kahn D."/>
            <person name="Robinson-Rechavi M."/>
            <person name="Laudet V."/>
            <person name="Schachter V."/>
            <person name="Quetier F."/>
            <person name="Saurin W."/>
            <person name="Scarpelli C."/>
            <person name="Wincker P."/>
            <person name="Lander E.S."/>
            <person name="Weissenbach J."/>
            <person name="Roest Crollius H."/>
        </authorList>
    </citation>
    <scope>NUCLEOTIDE SEQUENCE [LARGE SCALE GENOMIC DNA]</scope>
</reference>